<feature type="compositionally biased region" description="Polar residues" evidence="7">
    <location>
        <begin position="17"/>
        <end position="32"/>
    </location>
</feature>
<dbReference type="Gene3D" id="3.30.200.20">
    <property type="entry name" value="Phosphorylase Kinase, domain 1"/>
    <property type="match status" value="1"/>
</dbReference>
<dbReference type="GO" id="GO:0005737">
    <property type="term" value="C:cytoplasm"/>
    <property type="evidence" value="ECO:0007669"/>
    <property type="project" value="TreeGrafter"/>
</dbReference>
<dbReference type="OrthoDB" id="9332038at2759"/>
<dbReference type="GO" id="GO:0004674">
    <property type="term" value="F:protein serine/threonine kinase activity"/>
    <property type="evidence" value="ECO:0007669"/>
    <property type="project" value="UniProtKB-KW"/>
</dbReference>
<keyword evidence="5" id="KW-0418">Kinase</keyword>
<dbReference type="GO" id="GO:0005524">
    <property type="term" value="F:ATP binding"/>
    <property type="evidence" value="ECO:0007669"/>
    <property type="project" value="UniProtKB-KW"/>
</dbReference>
<dbReference type="InterPro" id="IPR000719">
    <property type="entry name" value="Prot_kinase_dom"/>
</dbReference>
<comment type="caution">
    <text evidence="9">The sequence shown here is derived from an EMBL/GenBank/DDBJ whole genome shotgun (WGS) entry which is preliminary data.</text>
</comment>
<evidence type="ECO:0000256" key="7">
    <source>
        <dbReference type="SAM" id="MobiDB-lite"/>
    </source>
</evidence>
<dbReference type="AlphaFoldDB" id="A0A9N9DC02"/>
<keyword evidence="3" id="KW-0808">Transferase</keyword>
<dbReference type="PANTHER" id="PTHR24058:SF22">
    <property type="entry name" value="DUAL SPECIFICITY TYROSINE-PHOSPHORYLATION-REGULATED KINASE 4"/>
    <property type="match status" value="1"/>
</dbReference>
<evidence type="ECO:0000313" key="9">
    <source>
        <dbReference type="EMBL" id="CAG8630713.1"/>
    </source>
</evidence>
<evidence type="ECO:0000256" key="4">
    <source>
        <dbReference type="ARBA" id="ARBA00022741"/>
    </source>
</evidence>
<keyword evidence="10" id="KW-1185">Reference proteome</keyword>
<reference evidence="9" key="1">
    <citation type="submission" date="2021-06" db="EMBL/GenBank/DDBJ databases">
        <authorList>
            <person name="Kallberg Y."/>
            <person name="Tangrot J."/>
            <person name="Rosling A."/>
        </authorList>
    </citation>
    <scope>NUCLEOTIDE SEQUENCE</scope>
    <source>
        <strain evidence="9">BR232B</strain>
    </source>
</reference>
<feature type="non-terminal residue" evidence="9">
    <location>
        <position position="312"/>
    </location>
</feature>
<accession>A0A9N9DC02</accession>
<keyword evidence="4" id="KW-0547">Nucleotide-binding</keyword>
<dbReference type="Proteomes" id="UP000789739">
    <property type="component" value="Unassembled WGS sequence"/>
</dbReference>
<evidence type="ECO:0000256" key="5">
    <source>
        <dbReference type="ARBA" id="ARBA00022777"/>
    </source>
</evidence>
<evidence type="ECO:0000256" key="1">
    <source>
        <dbReference type="ARBA" id="ARBA00008867"/>
    </source>
</evidence>
<evidence type="ECO:0000256" key="2">
    <source>
        <dbReference type="ARBA" id="ARBA00022527"/>
    </source>
</evidence>
<dbReference type="GO" id="GO:0005856">
    <property type="term" value="C:cytoskeleton"/>
    <property type="evidence" value="ECO:0007669"/>
    <property type="project" value="TreeGrafter"/>
</dbReference>
<protein>
    <submittedName>
        <fullName evidence="9">4108_t:CDS:1</fullName>
    </submittedName>
</protein>
<dbReference type="PROSITE" id="PS50011">
    <property type="entry name" value="PROTEIN_KINASE_DOM"/>
    <property type="match status" value="1"/>
</dbReference>
<name>A0A9N9DC02_9GLOM</name>
<dbReference type="SUPFAM" id="SSF56112">
    <property type="entry name" value="Protein kinase-like (PK-like)"/>
    <property type="match status" value="1"/>
</dbReference>
<evidence type="ECO:0000313" key="10">
    <source>
        <dbReference type="Proteomes" id="UP000789739"/>
    </source>
</evidence>
<gene>
    <name evidence="9" type="ORF">PBRASI_LOCUS9235</name>
</gene>
<dbReference type="InterPro" id="IPR011009">
    <property type="entry name" value="Kinase-like_dom_sf"/>
</dbReference>
<feature type="domain" description="Protein kinase" evidence="8">
    <location>
        <begin position="152"/>
        <end position="312"/>
    </location>
</feature>
<evidence type="ECO:0000259" key="8">
    <source>
        <dbReference type="PROSITE" id="PS50011"/>
    </source>
</evidence>
<comment type="similarity">
    <text evidence="1">Belongs to the protein kinase superfamily. CMGC Ser/Thr protein kinase family. MNB/DYRK subfamily.</text>
</comment>
<dbReference type="EMBL" id="CAJVPI010001920">
    <property type="protein sequence ID" value="CAG8630713.1"/>
    <property type="molecule type" value="Genomic_DNA"/>
</dbReference>
<evidence type="ECO:0000256" key="3">
    <source>
        <dbReference type="ARBA" id="ARBA00022679"/>
    </source>
</evidence>
<dbReference type="InterPro" id="IPR050494">
    <property type="entry name" value="Ser_Thr_dual-spec_kinase"/>
</dbReference>
<keyword evidence="6" id="KW-0067">ATP-binding</keyword>
<evidence type="ECO:0000256" key="6">
    <source>
        <dbReference type="ARBA" id="ARBA00022840"/>
    </source>
</evidence>
<sequence>MRWPRKDTISIHHRASTRQNSPTSRHSQSIRNSLENTVYTTSARFSSKIPTPTGIATRSSKPQTPLCLRRAAQKLAACHRGIDVHQEVCQPVGKRVLLALITAARNLGEIECCTDRNDESTAAVEAAHLYKGGQNLNQQIYCVQTQSPSGRRRTKNFMQKGSFGQVLKCLDRKTGEHVAVKIIRNKKRFHCQALVKVKILESLARWDPDDNHNNWYFRNHLCIAFTELDEVSADVTSRELCYGFSHIKSLLETHLMDPNIFVDDENNVPLQFSHHDVEILMDDEQAQNVYIFTLPYKVFGEDLVWDMLIMTV</sequence>
<dbReference type="PANTHER" id="PTHR24058">
    <property type="entry name" value="DUAL SPECIFICITY PROTEIN KINASE"/>
    <property type="match status" value="1"/>
</dbReference>
<organism evidence="9 10">
    <name type="scientific">Paraglomus brasilianum</name>
    <dbReference type="NCBI Taxonomy" id="144538"/>
    <lineage>
        <taxon>Eukaryota</taxon>
        <taxon>Fungi</taxon>
        <taxon>Fungi incertae sedis</taxon>
        <taxon>Mucoromycota</taxon>
        <taxon>Glomeromycotina</taxon>
        <taxon>Glomeromycetes</taxon>
        <taxon>Paraglomerales</taxon>
        <taxon>Paraglomeraceae</taxon>
        <taxon>Paraglomus</taxon>
    </lineage>
</organism>
<proteinExistence type="inferred from homology"/>
<feature type="compositionally biased region" description="Basic and acidic residues" evidence="7">
    <location>
        <begin position="1"/>
        <end position="10"/>
    </location>
</feature>
<feature type="region of interest" description="Disordered" evidence="7">
    <location>
        <begin position="1"/>
        <end position="32"/>
    </location>
</feature>
<keyword evidence="2" id="KW-0723">Serine/threonine-protein kinase</keyword>